<dbReference type="SUPFAM" id="SSF55205">
    <property type="entry name" value="EPT/RTPC-like"/>
    <property type="match status" value="1"/>
</dbReference>
<comment type="similarity">
    <text evidence="2 7">Belongs to the EPSP synthase family.</text>
</comment>
<feature type="binding site" evidence="7">
    <location>
        <position position="182"/>
    </location>
    <ligand>
        <name>3-phosphoshikimate</name>
        <dbReference type="ChEBI" id="CHEBI:145989"/>
    </ligand>
</feature>
<comment type="subunit">
    <text evidence="7">Monomer.</text>
</comment>
<comment type="caution">
    <text evidence="9">The sequence shown here is derived from an EMBL/GenBank/DDBJ whole genome shotgun (WGS) entry which is preliminary data.</text>
</comment>
<dbReference type="InterPro" id="IPR036968">
    <property type="entry name" value="Enolpyruvate_Tfrase_sf"/>
</dbReference>
<keyword evidence="5 7" id="KW-0057">Aromatic amino acid biosynthesis</keyword>
<dbReference type="InterPro" id="IPR001986">
    <property type="entry name" value="Enolpyruvate_Tfrase_dom"/>
</dbReference>
<dbReference type="PANTHER" id="PTHR21090">
    <property type="entry name" value="AROM/DEHYDROQUINATE SYNTHASE"/>
    <property type="match status" value="1"/>
</dbReference>
<dbReference type="EC" id="2.5.1.19" evidence="7"/>
<feature type="binding site" evidence="7">
    <location>
        <position position="306"/>
    </location>
    <ligand>
        <name>3-phosphoshikimate</name>
        <dbReference type="ChEBI" id="CHEBI:145989"/>
    </ligand>
</feature>
<evidence type="ECO:0000256" key="7">
    <source>
        <dbReference type="HAMAP-Rule" id="MF_00210"/>
    </source>
</evidence>
<comment type="pathway">
    <text evidence="1 7">Metabolic intermediate biosynthesis; chorismate biosynthesis; chorismate from D-erythrose 4-phosphate and phosphoenolpyruvate: step 6/7.</text>
</comment>
<feature type="binding site" evidence="7">
    <location>
        <position position="333"/>
    </location>
    <ligand>
        <name>3-phosphoshikimate</name>
        <dbReference type="ChEBI" id="CHEBI:145989"/>
    </ligand>
</feature>
<comment type="function">
    <text evidence="7">Catalyzes the transfer of the enolpyruvyl moiety of phosphoenolpyruvate (PEP) to the 5-hydroxyl of shikimate-3-phosphate (S3P) to produce enolpyruvyl shikimate-3-phosphate and inorganic phosphate.</text>
</comment>
<feature type="binding site" evidence="7">
    <location>
        <position position="154"/>
    </location>
    <ligand>
        <name>3-phosphoshikimate</name>
        <dbReference type="ChEBI" id="CHEBI:145989"/>
    </ligand>
</feature>
<dbReference type="Gene3D" id="3.65.10.10">
    <property type="entry name" value="Enolpyruvate transferase domain"/>
    <property type="match status" value="2"/>
</dbReference>
<feature type="active site" description="Proton acceptor" evidence="7">
    <location>
        <position position="306"/>
    </location>
</feature>
<dbReference type="InterPro" id="IPR023193">
    <property type="entry name" value="EPSP_synthase_CS"/>
</dbReference>
<dbReference type="PIRSF" id="PIRSF000505">
    <property type="entry name" value="EPSPS"/>
    <property type="match status" value="1"/>
</dbReference>
<feature type="binding site" evidence="7">
    <location>
        <position position="337"/>
    </location>
    <ligand>
        <name>phosphoenolpyruvate</name>
        <dbReference type="ChEBI" id="CHEBI:58702"/>
    </ligand>
</feature>
<dbReference type="PROSITE" id="PS00885">
    <property type="entry name" value="EPSP_SYNTHASE_2"/>
    <property type="match status" value="1"/>
</dbReference>
<feature type="binding site" evidence="7">
    <location>
        <position position="25"/>
    </location>
    <ligand>
        <name>3-phosphoshikimate</name>
        <dbReference type="ChEBI" id="CHEBI:145989"/>
    </ligand>
</feature>
<dbReference type="GO" id="GO:0009073">
    <property type="term" value="P:aromatic amino acid family biosynthetic process"/>
    <property type="evidence" value="ECO:0007669"/>
    <property type="project" value="UniProtKB-KW"/>
</dbReference>
<feature type="binding site" evidence="7">
    <location>
        <position position="156"/>
    </location>
    <ligand>
        <name>3-phosphoshikimate</name>
        <dbReference type="ChEBI" id="CHEBI:145989"/>
    </ligand>
</feature>
<dbReference type="InterPro" id="IPR006264">
    <property type="entry name" value="EPSP_synthase"/>
</dbReference>
<feature type="binding site" evidence="7">
    <location>
        <position position="405"/>
    </location>
    <ligand>
        <name>phosphoenolpyruvate</name>
        <dbReference type="ChEBI" id="CHEBI:58702"/>
    </ligand>
</feature>
<proteinExistence type="inferred from homology"/>
<feature type="binding site" evidence="7">
    <location>
        <position position="75"/>
    </location>
    <ligand>
        <name>phosphoenolpyruvate</name>
        <dbReference type="ChEBI" id="CHEBI:58702"/>
    </ligand>
</feature>
<evidence type="ECO:0000313" key="9">
    <source>
        <dbReference type="EMBL" id="MBC8567972.1"/>
    </source>
</evidence>
<dbReference type="EMBL" id="JACRTA010000001">
    <property type="protein sequence ID" value="MBC8567972.1"/>
    <property type="molecule type" value="Genomic_DNA"/>
</dbReference>
<comment type="caution">
    <text evidence="7">Lacks conserved residue(s) required for the propagation of feature annotation.</text>
</comment>
<dbReference type="PANTHER" id="PTHR21090:SF5">
    <property type="entry name" value="PENTAFUNCTIONAL AROM POLYPEPTIDE"/>
    <property type="match status" value="1"/>
</dbReference>
<feature type="binding site" evidence="7">
    <location>
        <position position="155"/>
    </location>
    <ligand>
        <name>3-phosphoshikimate</name>
        <dbReference type="ChEBI" id="CHEBI:145989"/>
    </ligand>
</feature>
<evidence type="ECO:0000256" key="1">
    <source>
        <dbReference type="ARBA" id="ARBA00004811"/>
    </source>
</evidence>
<dbReference type="GO" id="GO:0009423">
    <property type="term" value="P:chorismate biosynthetic process"/>
    <property type="evidence" value="ECO:0007669"/>
    <property type="project" value="UniProtKB-UniRule"/>
</dbReference>
<evidence type="ECO:0000256" key="6">
    <source>
        <dbReference type="ARBA" id="ARBA00044633"/>
    </source>
</evidence>
<dbReference type="Proteomes" id="UP000610862">
    <property type="component" value="Unassembled WGS sequence"/>
</dbReference>
<accession>A0A926EA06</accession>
<evidence type="ECO:0000256" key="5">
    <source>
        <dbReference type="ARBA" id="ARBA00023141"/>
    </source>
</evidence>
<protein>
    <recommendedName>
        <fullName evidence="7">3-phosphoshikimate 1-carboxyvinyltransferase</fullName>
        <ecNumber evidence="7">2.5.1.19</ecNumber>
    </recommendedName>
    <alternativeName>
        <fullName evidence="7">5-enolpyruvylshikimate-3-phosphate synthase</fullName>
        <shortName evidence="7">EPSP synthase</shortName>
        <shortName evidence="7">EPSPS</shortName>
    </alternativeName>
</protein>
<feature type="binding site" evidence="7">
    <location>
        <position position="20"/>
    </location>
    <ligand>
        <name>phosphoenolpyruvate</name>
        <dbReference type="ChEBI" id="CHEBI:58702"/>
    </ligand>
</feature>
<dbReference type="GO" id="GO:0005737">
    <property type="term" value="C:cytoplasm"/>
    <property type="evidence" value="ECO:0007669"/>
    <property type="project" value="UniProtKB-SubCell"/>
</dbReference>
<dbReference type="Pfam" id="PF00275">
    <property type="entry name" value="EPSP_synthase"/>
    <property type="match status" value="1"/>
</dbReference>
<reference evidence="9" key="1">
    <citation type="submission" date="2020-08" db="EMBL/GenBank/DDBJ databases">
        <title>Genome public.</title>
        <authorList>
            <person name="Liu C."/>
            <person name="Sun Q."/>
        </authorList>
    </citation>
    <scope>NUCLEOTIDE SEQUENCE</scope>
    <source>
        <strain evidence="9">NSJ-24</strain>
    </source>
</reference>
<evidence type="ECO:0000256" key="4">
    <source>
        <dbReference type="ARBA" id="ARBA00022679"/>
    </source>
</evidence>
<dbReference type="CDD" id="cd01556">
    <property type="entry name" value="EPSP_synthase"/>
    <property type="match status" value="1"/>
</dbReference>
<dbReference type="RefSeq" id="WP_187525048.1">
    <property type="nucleotide sequence ID" value="NZ_JACRTA010000001.1"/>
</dbReference>
<feature type="binding site" evidence="7">
    <location>
        <position position="20"/>
    </location>
    <ligand>
        <name>3-phosphoshikimate</name>
        <dbReference type="ChEBI" id="CHEBI:145989"/>
    </ligand>
</feature>
<feature type="domain" description="Enolpyruvate transferase" evidence="8">
    <location>
        <begin position="7"/>
        <end position="413"/>
    </location>
</feature>
<keyword evidence="10" id="KW-1185">Reference proteome</keyword>
<dbReference type="GO" id="GO:0008652">
    <property type="term" value="P:amino acid biosynthetic process"/>
    <property type="evidence" value="ECO:0007669"/>
    <property type="project" value="UniProtKB-KW"/>
</dbReference>
<evidence type="ECO:0000256" key="3">
    <source>
        <dbReference type="ARBA" id="ARBA00022605"/>
    </source>
</evidence>
<comment type="subcellular location">
    <subcellularLocation>
        <location evidence="7">Cytoplasm</location>
    </subcellularLocation>
</comment>
<comment type="catalytic activity">
    <reaction evidence="6">
        <text>3-phosphoshikimate + phosphoenolpyruvate = 5-O-(1-carboxyvinyl)-3-phosphoshikimate + phosphate</text>
        <dbReference type="Rhea" id="RHEA:21256"/>
        <dbReference type="ChEBI" id="CHEBI:43474"/>
        <dbReference type="ChEBI" id="CHEBI:57701"/>
        <dbReference type="ChEBI" id="CHEBI:58702"/>
        <dbReference type="ChEBI" id="CHEBI:145989"/>
        <dbReference type="EC" id="2.5.1.19"/>
    </reaction>
    <physiologicalReaction direction="left-to-right" evidence="6">
        <dbReference type="Rhea" id="RHEA:21257"/>
    </physiologicalReaction>
</comment>
<keyword evidence="3 7" id="KW-0028">Amino-acid biosynthesis</keyword>
<dbReference type="HAMAP" id="MF_00210">
    <property type="entry name" value="EPSP_synth"/>
    <property type="match status" value="1"/>
</dbReference>
<keyword evidence="4 7" id="KW-0808">Transferase</keyword>
<feature type="binding site" evidence="7">
    <location>
        <position position="379"/>
    </location>
    <ligand>
        <name>phosphoenolpyruvate</name>
        <dbReference type="ChEBI" id="CHEBI:58702"/>
    </ligand>
</feature>
<dbReference type="GO" id="GO:0003866">
    <property type="term" value="F:3-phosphoshikimate 1-carboxyvinyltransferase activity"/>
    <property type="evidence" value="ECO:0007669"/>
    <property type="project" value="UniProtKB-UniRule"/>
</dbReference>
<evidence type="ECO:0000259" key="8">
    <source>
        <dbReference type="Pfam" id="PF00275"/>
    </source>
</evidence>
<sequence>MNVKIIPKKLKGTLHAPPSKSHAHRLLIAQKLAYLQSGDNRNQHIPSFSQDIEATKNCLSQMDKNMPFLDCKESGSTLRFMLPVAMALKDEAVFIGTGKLPDRPISPLKEEMEKHGCTFITPNRFHKSQDKYREICTVKGRLMPGNYRLAGNVSSQFITGLLFALPLLDGRSTLTLTTKLESAGYVDLTLDVLKAFGIKITEKLSTEGFNIYVIDGKQVYKEPETTSIQCDWSNAAFWLAGGALGGDVTLCGLDLASSQRDKQIAGILENMGAELKIQTTDDSLSTIKCTGHNLTSCEINVSQIPDLVPILATVMSLSEGTSLITNAERLRIKESDRLHTVFDVLSKLGADITDGGSGLSVTGRRRLIGGQISGHNDHRIVMSAAIASCACHHPVIIYGAEAVNKSYPTFFEDFAALGGEVYEV</sequence>
<evidence type="ECO:0000313" key="10">
    <source>
        <dbReference type="Proteomes" id="UP000610862"/>
    </source>
</evidence>
<gene>
    <name evidence="7" type="primary">aroA</name>
    <name evidence="9" type="ORF">H8692_04220</name>
</gene>
<feature type="binding site" evidence="7">
    <location>
        <position position="21"/>
    </location>
    <ligand>
        <name>3-phosphoshikimate</name>
        <dbReference type="ChEBI" id="CHEBI:145989"/>
    </ligand>
</feature>
<evidence type="ECO:0000256" key="2">
    <source>
        <dbReference type="ARBA" id="ARBA00009948"/>
    </source>
</evidence>
<keyword evidence="7" id="KW-0963">Cytoplasm</keyword>
<feature type="binding site" evidence="7">
    <location>
        <position position="103"/>
    </location>
    <ligand>
        <name>phosphoenolpyruvate</name>
        <dbReference type="ChEBI" id="CHEBI:58702"/>
    </ligand>
</feature>
<dbReference type="InterPro" id="IPR013792">
    <property type="entry name" value="RNA3'P_cycl/enolpyr_Trfase_a/b"/>
</dbReference>
<name>A0A926EA06_9FIRM</name>
<organism evidence="9 10">
    <name type="scientific">Lentihominibacter hominis</name>
    <dbReference type="NCBI Taxonomy" id="2763645"/>
    <lineage>
        <taxon>Bacteria</taxon>
        <taxon>Bacillati</taxon>
        <taxon>Bacillota</taxon>
        <taxon>Clostridia</taxon>
        <taxon>Peptostreptococcales</taxon>
        <taxon>Anaerovoracaceae</taxon>
        <taxon>Lentihominibacter</taxon>
    </lineage>
</organism>
<dbReference type="AlphaFoldDB" id="A0A926EA06"/>
<feature type="binding site" evidence="7">
    <location>
        <position position="156"/>
    </location>
    <ligand>
        <name>phosphoenolpyruvate</name>
        <dbReference type="ChEBI" id="CHEBI:58702"/>
    </ligand>
</feature>